<comment type="caution">
    <text evidence="2">The sequence shown here is derived from an EMBL/GenBank/DDBJ whole genome shotgun (WGS) entry which is preliminary data.</text>
</comment>
<proteinExistence type="predicted"/>
<reference evidence="2" key="1">
    <citation type="submission" date="2020-05" db="EMBL/GenBank/DDBJ databases">
        <title>Mycena genomes resolve the evolution of fungal bioluminescence.</title>
        <authorList>
            <person name="Tsai I.J."/>
        </authorList>
    </citation>
    <scope>NUCLEOTIDE SEQUENCE</scope>
    <source>
        <strain evidence="2">CCC161011</strain>
    </source>
</reference>
<evidence type="ECO:0000313" key="2">
    <source>
        <dbReference type="EMBL" id="KAF7348985.1"/>
    </source>
</evidence>
<accession>A0A8H7CSV1</accession>
<protein>
    <submittedName>
        <fullName evidence="2">Uncharacterized protein</fullName>
    </submittedName>
</protein>
<dbReference type="EMBL" id="JACAZI010000011">
    <property type="protein sequence ID" value="KAF7348985.1"/>
    <property type="molecule type" value="Genomic_DNA"/>
</dbReference>
<dbReference type="Proteomes" id="UP000620124">
    <property type="component" value="Unassembled WGS sequence"/>
</dbReference>
<evidence type="ECO:0000313" key="3">
    <source>
        <dbReference type="Proteomes" id="UP000620124"/>
    </source>
</evidence>
<keyword evidence="3" id="KW-1185">Reference proteome</keyword>
<name>A0A8H7CSV1_9AGAR</name>
<evidence type="ECO:0000256" key="1">
    <source>
        <dbReference type="SAM" id="MobiDB-lite"/>
    </source>
</evidence>
<sequence length="174" mass="19771">MNDEHSRSPERISLFYYHFFWLEWHGVEFPSEVLHESLMSPSIPRSWLFRAFRNLILAVSACVDPATRLNTAQNIAARAAQRRRVVSTHSFTPCSNVALWVFSCPAAQLTVLEGQYLTCVPLPSHTLRPLAHRRKGGGTRGVPETPFSRKAPSSARSTRVRAIRVIEKYFYSQG</sequence>
<organism evidence="2 3">
    <name type="scientific">Mycena venus</name>
    <dbReference type="NCBI Taxonomy" id="2733690"/>
    <lineage>
        <taxon>Eukaryota</taxon>
        <taxon>Fungi</taxon>
        <taxon>Dikarya</taxon>
        <taxon>Basidiomycota</taxon>
        <taxon>Agaricomycotina</taxon>
        <taxon>Agaricomycetes</taxon>
        <taxon>Agaricomycetidae</taxon>
        <taxon>Agaricales</taxon>
        <taxon>Marasmiineae</taxon>
        <taxon>Mycenaceae</taxon>
        <taxon>Mycena</taxon>
    </lineage>
</organism>
<gene>
    <name evidence="2" type="ORF">MVEN_01419500</name>
</gene>
<dbReference type="AlphaFoldDB" id="A0A8H7CSV1"/>
<feature type="region of interest" description="Disordered" evidence="1">
    <location>
        <begin position="130"/>
        <end position="153"/>
    </location>
</feature>